<proteinExistence type="predicted"/>
<evidence type="ECO:0000313" key="1">
    <source>
        <dbReference type="EMBL" id="KAK9087083.1"/>
    </source>
</evidence>
<dbReference type="EMBL" id="JBBNAF010000013">
    <property type="protein sequence ID" value="KAK9087083.1"/>
    <property type="molecule type" value="Genomic_DNA"/>
</dbReference>
<reference evidence="1 2" key="1">
    <citation type="submission" date="2024-01" db="EMBL/GenBank/DDBJ databases">
        <title>Genome assemblies of Stephania.</title>
        <authorList>
            <person name="Yang L."/>
        </authorList>
    </citation>
    <scope>NUCLEOTIDE SEQUENCE [LARGE SCALE GENOMIC DNA]</scope>
    <source>
        <strain evidence="1">YNDBR</strain>
        <tissue evidence="1">Leaf</tissue>
    </source>
</reference>
<dbReference type="AlphaFoldDB" id="A0AAP0ED95"/>
<comment type="caution">
    <text evidence="1">The sequence shown here is derived from an EMBL/GenBank/DDBJ whole genome shotgun (WGS) entry which is preliminary data.</text>
</comment>
<protein>
    <submittedName>
        <fullName evidence="1">Uncharacterized protein</fullName>
    </submittedName>
</protein>
<gene>
    <name evidence="1" type="ORF">Syun_029477</name>
</gene>
<sequence>MTCIALRVIKTVMEPGGSKGRKQNESIIGCCKDVVLGNIHRCMPIGLMYTFTRNPDKLLKTMGVIRSVLL</sequence>
<name>A0AAP0ED95_9MAGN</name>
<keyword evidence="2" id="KW-1185">Reference proteome</keyword>
<dbReference type="Proteomes" id="UP001420932">
    <property type="component" value="Unassembled WGS sequence"/>
</dbReference>
<accession>A0AAP0ED95</accession>
<evidence type="ECO:0000313" key="2">
    <source>
        <dbReference type="Proteomes" id="UP001420932"/>
    </source>
</evidence>
<organism evidence="1 2">
    <name type="scientific">Stephania yunnanensis</name>
    <dbReference type="NCBI Taxonomy" id="152371"/>
    <lineage>
        <taxon>Eukaryota</taxon>
        <taxon>Viridiplantae</taxon>
        <taxon>Streptophyta</taxon>
        <taxon>Embryophyta</taxon>
        <taxon>Tracheophyta</taxon>
        <taxon>Spermatophyta</taxon>
        <taxon>Magnoliopsida</taxon>
        <taxon>Ranunculales</taxon>
        <taxon>Menispermaceae</taxon>
        <taxon>Menispermoideae</taxon>
        <taxon>Cissampelideae</taxon>
        <taxon>Stephania</taxon>
    </lineage>
</organism>